<sequence length="55" mass="6097">MAEIQEVLELTTELQREAKKAGHIFQSMNPSRKKKKDGKATPEILGGMLCNNGIL</sequence>
<dbReference type="RefSeq" id="WP_307233069.1">
    <property type="nucleotide sequence ID" value="NZ_JAUSTT010000041.1"/>
</dbReference>
<name>A0ABT9WZP8_9BACI</name>
<organism evidence="1 2">
    <name type="scientific">Bacillus chungangensis</name>
    <dbReference type="NCBI Taxonomy" id="587633"/>
    <lineage>
        <taxon>Bacteria</taxon>
        <taxon>Bacillati</taxon>
        <taxon>Bacillota</taxon>
        <taxon>Bacilli</taxon>
        <taxon>Bacillales</taxon>
        <taxon>Bacillaceae</taxon>
        <taxon>Bacillus</taxon>
    </lineage>
</organism>
<evidence type="ECO:0000313" key="1">
    <source>
        <dbReference type="EMBL" id="MDQ0178337.1"/>
    </source>
</evidence>
<dbReference type="EMBL" id="JAUSTT010000041">
    <property type="protein sequence ID" value="MDQ0178337.1"/>
    <property type="molecule type" value="Genomic_DNA"/>
</dbReference>
<comment type="caution">
    <text evidence="1">The sequence shown here is derived from an EMBL/GenBank/DDBJ whole genome shotgun (WGS) entry which is preliminary data.</text>
</comment>
<reference evidence="1 2" key="1">
    <citation type="submission" date="2023-07" db="EMBL/GenBank/DDBJ databases">
        <title>Genomic Encyclopedia of Type Strains, Phase IV (KMG-IV): sequencing the most valuable type-strain genomes for metagenomic binning, comparative biology and taxonomic classification.</title>
        <authorList>
            <person name="Goeker M."/>
        </authorList>
    </citation>
    <scope>NUCLEOTIDE SEQUENCE [LARGE SCALE GENOMIC DNA]</scope>
    <source>
        <strain evidence="1 2">DSM 23837</strain>
    </source>
</reference>
<protein>
    <submittedName>
        <fullName evidence="1">Uncharacterized protein</fullName>
    </submittedName>
</protein>
<accession>A0ABT9WZP8</accession>
<dbReference type="Proteomes" id="UP001223586">
    <property type="component" value="Unassembled WGS sequence"/>
</dbReference>
<evidence type="ECO:0000313" key="2">
    <source>
        <dbReference type="Proteomes" id="UP001223586"/>
    </source>
</evidence>
<keyword evidence="2" id="KW-1185">Reference proteome</keyword>
<proteinExistence type="predicted"/>
<gene>
    <name evidence="1" type="ORF">J2S08_004242</name>
</gene>